<dbReference type="InterPro" id="IPR016169">
    <property type="entry name" value="FAD-bd_PCMH_sub2"/>
</dbReference>
<protein>
    <submittedName>
        <fullName evidence="5">FAD-binding oxidoreductase</fullName>
    </submittedName>
</protein>
<comment type="similarity">
    <text evidence="1">Belongs to the FAD-binding oxidoreductase/transferase type 4 family.</text>
</comment>
<dbReference type="Pfam" id="PF01565">
    <property type="entry name" value="FAD_binding_4"/>
    <property type="match status" value="1"/>
</dbReference>
<dbReference type="InterPro" id="IPR016166">
    <property type="entry name" value="FAD-bd_PCMH"/>
</dbReference>
<dbReference type="Gene3D" id="3.30.465.10">
    <property type="match status" value="1"/>
</dbReference>
<dbReference type="InterPro" id="IPR036318">
    <property type="entry name" value="FAD-bd_PCMH-like_sf"/>
</dbReference>
<comment type="caution">
    <text evidence="5">The sequence shown here is derived from an EMBL/GenBank/DDBJ whole genome shotgun (WGS) entry which is preliminary data.</text>
</comment>
<accession>A0ABV2X3J5</accession>
<dbReference type="InterPro" id="IPR025650">
    <property type="entry name" value="Alkyl-DHAP_Synthase"/>
</dbReference>
<evidence type="ECO:0000313" key="6">
    <source>
        <dbReference type="Proteomes" id="UP001550535"/>
    </source>
</evidence>
<sequence>MATRSWWGWGNREDAVTGSEREALTKRVAALLPDAELTVHEAPDLTSLPVPAPRVQVPGSLARLASDDLGDRVAHGHGQAFRDVVRALLGRLDHVPDQVLRPHTEQDVVDILDWCASAEIAVVPFGGGTSVVGGVEPRCADAYAGAVSLDTGRLDRIAELDRTSRAARIQAGILGPALEAALRPEGLTLRHFPQSFEFSTLGGWLATRAGGHYATVYTHIDDMVESLRVVTPAGISESRRLPASGAGPSPDRMFLGSEGILGVITEAWMRLQDRPRWRTGASVLFDDYDRAVAATRAIAQSALFPANCRLLDPVEAFLNAGASAPGGVLVLGFESADHPVDEPMRRAVQICREHGGTIPDGIRTTDSADDPARAGAADTWRSSFLRMPYQRDALAAQSMIVETFETACTWDRFEALRAAVQAATTDAFRSAGVTGVLTCRFTHVYPDGPAPYFGIYAAGRWGRTVEQWDAIKTAVSEALHGNGATITHHHAVGRDHRPWYDRQRPEPFATALRAAKSALDPAGILNPGVLLDPIVQPPAREAR</sequence>
<organism evidence="5 6">
    <name type="scientific">Nocardia niwae</name>
    <dbReference type="NCBI Taxonomy" id="626084"/>
    <lineage>
        <taxon>Bacteria</taxon>
        <taxon>Bacillati</taxon>
        <taxon>Actinomycetota</taxon>
        <taxon>Actinomycetes</taxon>
        <taxon>Mycobacteriales</taxon>
        <taxon>Nocardiaceae</taxon>
        <taxon>Nocardia</taxon>
    </lineage>
</organism>
<dbReference type="SUPFAM" id="SSF56176">
    <property type="entry name" value="FAD-binding/transporter-associated domain-like"/>
    <property type="match status" value="1"/>
</dbReference>
<keyword evidence="3" id="KW-0274">FAD</keyword>
<evidence type="ECO:0000259" key="4">
    <source>
        <dbReference type="PROSITE" id="PS51387"/>
    </source>
</evidence>
<name>A0ABV2X3J5_9NOCA</name>
<dbReference type="InterPro" id="IPR004113">
    <property type="entry name" value="FAD-bd_oxidored_4_C"/>
</dbReference>
<proteinExistence type="inferred from homology"/>
<dbReference type="EMBL" id="JBEYBR010000002">
    <property type="protein sequence ID" value="MEU2120414.1"/>
    <property type="molecule type" value="Genomic_DNA"/>
</dbReference>
<dbReference type="InterPro" id="IPR016164">
    <property type="entry name" value="FAD-linked_Oxase-like_C"/>
</dbReference>
<keyword evidence="2" id="KW-0285">Flavoprotein</keyword>
<evidence type="ECO:0000313" key="5">
    <source>
        <dbReference type="EMBL" id="MEU2120414.1"/>
    </source>
</evidence>
<evidence type="ECO:0000256" key="2">
    <source>
        <dbReference type="ARBA" id="ARBA00022630"/>
    </source>
</evidence>
<dbReference type="PROSITE" id="PS51387">
    <property type="entry name" value="FAD_PCMH"/>
    <property type="match status" value="1"/>
</dbReference>
<reference evidence="5 6" key="1">
    <citation type="submission" date="2024-06" db="EMBL/GenBank/DDBJ databases">
        <title>The Natural Products Discovery Center: Release of the First 8490 Sequenced Strains for Exploring Actinobacteria Biosynthetic Diversity.</title>
        <authorList>
            <person name="Kalkreuter E."/>
            <person name="Kautsar S.A."/>
            <person name="Yang D."/>
            <person name="Bader C.D."/>
            <person name="Teijaro C.N."/>
            <person name="Fluegel L."/>
            <person name="Davis C.M."/>
            <person name="Simpson J.R."/>
            <person name="Lauterbach L."/>
            <person name="Steele A.D."/>
            <person name="Gui C."/>
            <person name="Meng S."/>
            <person name="Li G."/>
            <person name="Viehrig K."/>
            <person name="Ye F."/>
            <person name="Su P."/>
            <person name="Kiefer A.F."/>
            <person name="Nichols A."/>
            <person name="Cepeda A.J."/>
            <person name="Yan W."/>
            <person name="Fan B."/>
            <person name="Jiang Y."/>
            <person name="Adhikari A."/>
            <person name="Zheng C.-J."/>
            <person name="Schuster L."/>
            <person name="Cowan T.M."/>
            <person name="Smanski M.J."/>
            <person name="Chevrette M.G."/>
            <person name="De Carvalho L.P.S."/>
            <person name="Shen B."/>
        </authorList>
    </citation>
    <scope>NUCLEOTIDE SEQUENCE [LARGE SCALE GENOMIC DNA]</scope>
    <source>
        <strain evidence="5 6">NPDC019434</strain>
    </source>
</reference>
<dbReference type="Gene3D" id="3.30.300.330">
    <property type="match status" value="1"/>
</dbReference>
<evidence type="ECO:0000256" key="3">
    <source>
        <dbReference type="ARBA" id="ARBA00022827"/>
    </source>
</evidence>
<gene>
    <name evidence="5" type="ORF">ABZ507_01170</name>
</gene>
<dbReference type="RefSeq" id="WP_357989832.1">
    <property type="nucleotide sequence ID" value="NZ_JBEYBR010000002.1"/>
</dbReference>
<evidence type="ECO:0000256" key="1">
    <source>
        <dbReference type="ARBA" id="ARBA00008000"/>
    </source>
</evidence>
<feature type="domain" description="FAD-binding PCMH-type" evidence="4">
    <location>
        <begin position="92"/>
        <end position="274"/>
    </location>
</feature>
<dbReference type="InterPro" id="IPR006094">
    <property type="entry name" value="Oxid_FAD_bind_N"/>
</dbReference>
<dbReference type="Pfam" id="PF02913">
    <property type="entry name" value="FAD-oxidase_C"/>
    <property type="match status" value="1"/>
</dbReference>
<keyword evidence="6" id="KW-1185">Reference proteome</keyword>
<dbReference type="SUPFAM" id="SSF55103">
    <property type="entry name" value="FAD-linked oxidases, C-terminal domain"/>
    <property type="match status" value="1"/>
</dbReference>
<dbReference type="PANTHER" id="PTHR46568:SF1">
    <property type="entry name" value="ALKYLDIHYDROXYACETONEPHOSPHATE SYNTHASE, PEROXISOMAL"/>
    <property type="match status" value="1"/>
</dbReference>
<dbReference type="PANTHER" id="PTHR46568">
    <property type="entry name" value="ALKYLDIHYDROXYACETONEPHOSPHATE SYNTHASE, PEROXISOMAL"/>
    <property type="match status" value="1"/>
</dbReference>
<dbReference type="Proteomes" id="UP001550535">
    <property type="component" value="Unassembled WGS sequence"/>
</dbReference>